<dbReference type="InterPro" id="IPR010895">
    <property type="entry name" value="CHRD"/>
</dbReference>
<feature type="chain" id="PRO_5036695618" evidence="1">
    <location>
        <begin position="23"/>
        <end position="140"/>
    </location>
</feature>
<dbReference type="KEGG" id="caul:KCG34_06530"/>
<evidence type="ECO:0000313" key="3">
    <source>
        <dbReference type="EMBL" id="QUD89532.1"/>
    </source>
</evidence>
<dbReference type="Proteomes" id="UP000676409">
    <property type="component" value="Chromosome"/>
</dbReference>
<evidence type="ECO:0000256" key="1">
    <source>
        <dbReference type="SAM" id="SignalP"/>
    </source>
</evidence>
<sequence>MGLKSFAVVSALSMFAATGSQAATANFNTALKGSNEVPPNTTTGTGEVKAVLDTSQRVLTYTITYSGLTSPVVAAHFHGPAAPGVNAPPIITITDLKSPITGTAKLTAHQEEELQAGKWYFNIHTAQNKGGEIRGQLPKE</sequence>
<dbReference type="RefSeq" id="WP_211939584.1">
    <property type="nucleotide sequence ID" value="NZ_CP073078.1"/>
</dbReference>
<dbReference type="Pfam" id="PF07452">
    <property type="entry name" value="CHRD"/>
    <property type="match status" value="1"/>
</dbReference>
<dbReference type="SMART" id="SM00754">
    <property type="entry name" value="CHRD"/>
    <property type="match status" value="1"/>
</dbReference>
<organism evidence="3 4">
    <name type="scientific">Phenylobacterium montanum</name>
    <dbReference type="NCBI Taxonomy" id="2823693"/>
    <lineage>
        <taxon>Bacteria</taxon>
        <taxon>Pseudomonadati</taxon>
        <taxon>Pseudomonadota</taxon>
        <taxon>Alphaproteobacteria</taxon>
        <taxon>Caulobacterales</taxon>
        <taxon>Caulobacteraceae</taxon>
        <taxon>Phenylobacterium</taxon>
    </lineage>
</organism>
<dbReference type="AlphaFoldDB" id="A0A975G2Y4"/>
<feature type="signal peptide" evidence="1">
    <location>
        <begin position="1"/>
        <end position="22"/>
    </location>
</feature>
<feature type="domain" description="CHRD" evidence="2">
    <location>
        <begin position="23"/>
        <end position="140"/>
    </location>
</feature>
<keyword evidence="4" id="KW-1185">Reference proteome</keyword>
<reference evidence="3" key="1">
    <citation type="submission" date="2021-04" db="EMBL/GenBank/DDBJ databases">
        <title>The complete genome sequence of Caulobacter sp. S6.</title>
        <authorList>
            <person name="Tang Y."/>
            <person name="Ouyang W."/>
            <person name="Liu Q."/>
            <person name="Huang B."/>
            <person name="Guo Z."/>
            <person name="Lei P."/>
        </authorList>
    </citation>
    <scope>NUCLEOTIDE SEQUENCE</scope>
    <source>
        <strain evidence="3">S6</strain>
    </source>
</reference>
<accession>A0A975G2Y4</accession>
<dbReference type="PROSITE" id="PS50933">
    <property type="entry name" value="CHRD"/>
    <property type="match status" value="1"/>
</dbReference>
<name>A0A975G2Y4_9CAUL</name>
<protein>
    <submittedName>
        <fullName evidence="3">CHRD domain-containing protein</fullName>
    </submittedName>
</protein>
<proteinExistence type="predicted"/>
<dbReference type="EMBL" id="CP073078">
    <property type="protein sequence ID" value="QUD89532.1"/>
    <property type="molecule type" value="Genomic_DNA"/>
</dbReference>
<evidence type="ECO:0000313" key="4">
    <source>
        <dbReference type="Proteomes" id="UP000676409"/>
    </source>
</evidence>
<keyword evidence="1" id="KW-0732">Signal</keyword>
<evidence type="ECO:0000259" key="2">
    <source>
        <dbReference type="PROSITE" id="PS50933"/>
    </source>
</evidence>
<gene>
    <name evidence="3" type="ORF">KCG34_06530</name>
</gene>